<keyword evidence="6 12" id="KW-0547">Nucleotide-binding</keyword>
<evidence type="ECO:0000256" key="9">
    <source>
        <dbReference type="ARBA" id="ARBA00022989"/>
    </source>
</evidence>
<evidence type="ECO:0000256" key="13">
    <source>
        <dbReference type="SAM" id="SignalP"/>
    </source>
</evidence>
<keyword evidence="10" id="KW-0472">Membrane</keyword>
<dbReference type="Gene3D" id="1.10.510.10">
    <property type="entry name" value="Transferase(Phosphotransferase) domain 1"/>
    <property type="match status" value="1"/>
</dbReference>
<evidence type="ECO:0000256" key="4">
    <source>
        <dbReference type="ARBA" id="ARBA00022692"/>
    </source>
</evidence>
<dbReference type="GO" id="GO:0016020">
    <property type="term" value="C:membrane"/>
    <property type="evidence" value="ECO:0007669"/>
    <property type="project" value="UniProtKB-SubCell"/>
</dbReference>
<dbReference type="Proteomes" id="UP000244336">
    <property type="component" value="Chromosome 5"/>
</dbReference>
<dbReference type="Pfam" id="PF00069">
    <property type="entry name" value="Pkinase"/>
    <property type="match status" value="1"/>
</dbReference>
<dbReference type="Gramene" id="PUZ57735">
    <property type="protein sequence ID" value="PUZ57735"/>
    <property type="gene ID" value="GQ55_5G453500"/>
</dbReference>
<dbReference type="InterPro" id="IPR045874">
    <property type="entry name" value="LRK10/LRL21-25-like"/>
</dbReference>
<evidence type="ECO:0000256" key="7">
    <source>
        <dbReference type="ARBA" id="ARBA00022777"/>
    </source>
</evidence>
<evidence type="ECO:0000313" key="16">
    <source>
        <dbReference type="Proteomes" id="UP000244336"/>
    </source>
</evidence>
<keyword evidence="5 13" id="KW-0732">Signal</keyword>
<keyword evidence="9" id="KW-1133">Transmembrane helix</keyword>
<dbReference type="InterPro" id="IPR008271">
    <property type="entry name" value="Ser/Thr_kinase_AS"/>
</dbReference>
<evidence type="ECO:0000256" key="2">
    <source>
        <dbReference type="ARBA" id="ARBA00022527"/>
    </source>
</evidence>
<dbReference type="InterPro" id="IPR000719">
    <property type="entry name" value="Prot_kinase_dom"/>
</dbReference>
<keyword evidence="8 12" id="KW-0067">ATP-binding</keyword>
<evidence type="ECO:0000259" key="14">
    <source>
        <dbReference type="PROSITE" id="PS50011"/>
    </source>
</evidence>
<keyword evidence="3" id="KW-0808">Transferase</keyword>
<evidence type="ECO:0000256" key="3">
    <source>
        <dbReference type="ARBA" id="ARBA00022679"/>
    </source>
</evidence>
<accession>A0A2T7DQ77</accession>
<dbReference type="FunFam" id="1.10.510.10:FF:000590">
    <property type="entry name" value="PR5-like receptor kinase"/>
    <property type="match status" value="1"/>
</dbReference>
<dbReference type="OrthoDB" id="544400at2759"/>
<evidence type="ECO:0000256" key="10">
    <source>
        <dbReference type="ARBA" id="ARBA00023136"/>
    </source>
</evidence>
<evidence type="ECO:0000256" key="11">
    <source>
        <dbReference type="ARBA" id="ARBA00023180"/>
    </source>
</evidence>
<dbReference type="GO" id="GO:0005524">
    <property type="term" value="F:ATP binding"/>
    <property type="evidence" value="ECO:0007669"/>
    <property type="project" value="UniProtKB-UniRule"/>
</dbReference>
<keyword evidence="7" id="KW-0418">Kinase</keyword>
<dbReference type="PROSITE" id="PS50011">
    <property type="entry name" value="PROTEIN_KINASE_DOM"/>
    <property type="match status" value="1"/>
</dbReference>
<dbReference type="FunFam" id="3.30.200.20:FF:000178">
    <property type="entry name" value="serine/threonine-protein kinase PBS1-like"/>
    <property type="match status" value="1"/>
</dbReference>
<evidence type="ECO:0000256" key="12">
    <source>
        <dbReference type="PROSITE-ProRule" id="PRU10141"/>
    </source>
</evidence>
<dbReference type="InterPro" id="IPR011009">
    <property type="entry name" value="Kinase-like_dom_sf"/>
</dbReference>
<feature type="binding site" evidence="12">
    <location>
        <position position="398"/>
    </location>
    <ligand>
        <name>ATP</name>
        <dbReference type="ChEBI" id="CHEBI:30616"/>
    </ligand>
</feature>
<organism evidence="15 16">
    <name type="scientific">Panicum hallii var. hallii</name>
    <dbReference type="NCBI Taxonomy" id="1504633"/>
    <lineage>
        <taxon>Eukaryota</taxon>
        <taxon>Viridiplantae</taxon>
        <taxon>Streptophyta</taxon>
        <taxon>Embryophyta</taxon>
        <taxon>Tracheophyta</taxon>
        <taxon>Spermatophyta</taxon>
        <taxon>Magnoliopsida</taxon>
        <taxon>Liliopsida</taxon>
        <taxon>Poales</taxon>
        <taxon>Poaceae</taxon>
        <taxon>PACMAD clade</taxon>
        <taxon>Panicoideae</taxon>
        <taxon>Panicodae</taxon>
        <taxon>Paniceae</taxon>
        <taxon>Panicinae</taxon>
        <taxon>Panicum</taxon>
        <taxon>Panicum sect. Panicum</taxon>
    </lineage>
</organism>
<keyword evidence="2" id="KW-0723">Serine/threonine-protein kinase</keyword>
<feature type="signal peptide" evidence="13">
    <location>
        <begin position="1"/>
        <end position="19"/>
    </location>
</feature>
<dbReference type="Pfam" id="PF13947">
    <property type="entry name" value="GUB_WAK_bind"/>
    <property type="match status" value="1"/>
</dbReference>
<dbReference type="EMBL" id="CM009753">
    <property type="protein sequence ID" value="PUZ57735.1"/>
    <property type="molecule type" value="Genomic_DNA"/>
</dbReference>
<dbReference type="PANTHER" id="PTHR27009">
    <property type="entry name" value="RUST RESISTANCE KINASE LR10-RELATED"/>
    <property type="match status" value="1"/>
</dbReference>
<evidence type="ECO:0000256" key="1">
    <source>
        <dbReference type="ARBA" id="ARBA00004479"/>
    </source>
</evidence>
<dbReference type="GO" id="GO:0004674">
    <property type="term" value="F:protein serine/threonine kinase activity"/>
    <property type="evidence" value="ECO:0007669"/>
    <property type="project" value="UniProtKB-KW"/>
</dbReference>
<keyword evidence="11" id="KW-0325">Glycoprotein</keyword>
<reference evidence="15 16" key="1">
    <citation type="submission" date="2018-04" db="EMBL/GenBank/DDBJ databases">
        <title>WGS assembly of Panicum hallii var. hallii HAL2.</title>
        <authorList>
            <person name="Lovell J."/>
            <person name="Jenkins J."/>
            <person name="Lowry D."/>
            <person name="Mamidi S."/>
            <person name="Sreedasyam A."/>
            <person name="Weng X."/>
            <person name="Barry K."/>
            <person name="Bonette J."/>
            <person name="Campitelli B."/>
            <person name="Daum C."/>
            <person name="Gordon S."/>
            <person name="Gould B."/>
            <person name="Lipzen A."/>
            <person name="MacQueen A."/>
            <person name="Palacio-Mejia J."/>
            <person name="Plott C."/>
            <person name="Shakirov E."/>
            <person name="Shu S."/>
            <person name="Yoshinaga Y."/>
            <person name="Zane M."/>
            <person name="Rokhsar D."/>
            <person name="Grimwood J."/>
            <person name="Schmutz J."/>
            <person name="Juenger T."/>
        </authorList>
    </citation>
    <scope>NUCLEOTIDE SEQUENCE [LARGE SCALE GENOMIC DNA]</scope>
    <source>
        <strain evidence="16">cv. HAL2</strain>
    </source>
</reference>
<dbReference type="AlphaFoldDB" id="A0A2T7DQ77"/>
<evidence type="ECO:0000256" key="8">
    <source>
        <dbReference type="ARBA" id="ARBA00022840"/>
    </source>
</evidence>
<dbReference type="InterPro" id="IPR017441">
    <property type="entry name" value="Protein_kinase_ATP_BS"/>
</dbReference>
<evidence type="ECO:0000256" key="5">
    <source>
        <dbReference type="ARBA" id="ARBA00022729"/>
    </source>
</evidence>
<evidence type="ECO:0000256" key="6">
    <source>
        <dbReference type="ARBA" id="ARBA00022741"/>
    </source>
</evidence>
<dbReference type="InterPro" id="IPR025287">
    <property type="entry name" value="WAK_GUB"/>
</dbReference>
<comment type="subcellular location">
    <subcellularLocation>
        <location evidence="1">Membrane</location>
        <topology evidence="1">Single-pass type I membrane protein</topology>
    </subcellularLocation>
</comment>
<dbReference type="PROSITE" id="PS00108">
    <property type="entry name" value="PROTEIN_KINASE_ST"/>
    <property type="match status" value="1"/>
</dbReference>
<keyword evidence="16" id="KW-1185">Reference proteome</keyword>
<protein>
    <recommendedName>
        <fullName evidence="14">Protein kinase domain-containing protein</fullName>
    </recommendedName>
</protein>
<dbReference type="PROSITE" id="PS00107">
    <property type="entry name" value="PROTEIN_KINASE_ATP"/>
    <property type="match status" value="1"/>
</dbReference>
<dbReference type="STRING" id="1504633.A0A2T7DQ77"/>
<name>A0A2T7DQ77_9POAL</name>
<gene>
    <name evidence="15" type="ORF">GQ55_5G453500</name>
</gene>
<evidence type="ECO:0000313" key="15">
    <source>
        <dbReference type="EMBL" id="PUZ57735.1"/>
    </source>
</evidence>
<sequence>MASCRVFLLCVALQALAMASTLSALLMNTELLDVQGQTFCPSSSCGLLQDIRDPFRMRGDPPGCGFPEYELVCIDNKAIIYINSGKYFVTNISYTDNTFWVVDANLDNSSCPIPASNHRPYINSSGTEGNILLDTDTVTWAAFVSCSEMLRSDVISSSTGCCSGTYRLVDCQSTKNSFVYVFITTFIPEVQYIKPSCSYLSMIPLGNRQLRAPYNATFEDVVKFMRNGFAVRFPYRNEGMTYRQIINICMNNSMSYFHDRKSSSSIVDRTFAAIFGIDWKFLTCVNDYSYWTKLFWAVLTIISTMDIVKFMIVLAMLSRFMFSPLAILTFLAYKYWKTRISIDAVEKFLQMQQTLSPTRYAYTDITAITGHFREKLGQGGYGSVYKGALPGDVFVAVKMLGNSFCNGDEFISEVSTIGSIHHVNVVRLVGFCSEEMRRALVYEYMPRGSLDKYIFSSERSFSWDKLNEIALGIARGISYLHGGCDMQILHFDIKPHNILLDSNFTPKIADFGLAKLYPRDNSFVPVSAARGTIGYIAPEMISRNFGVVSCKSDVYSFGMLLLEMAGGRRNLDQHAARRSQTYYPAWVYSHISRKELGEICEAFDIHEMERKLCIVGLWCIQMRPHDRPTMAEVIEMLEAGVDALQIPPEPFFCGFEQDSAADSFQFSTSELSAISEDEVTDSTR</sequence>
<dbReference type="SMART" id="SM00220">
    <property type="entry name" value="S_TKc"/>
    <property type="match status" value="1"/>
</dbReference>
<dbReference type="SUPFAM" id="SSF56112">
    <property type="entry name" value="Protein kinase-like (PK-like)"/>
    <property type="match status" value="1"/>
</dbReference>
<feature type="chain" id="PRO_5015500906" description="Protein kinase domain-containing protein" evidence="13">
    <location>
        <begin position="20"/>
        <end position="684"/>
    </location>
</feature>
<dbReference type="GO" id="GO:0030247">
    <property type="term" value="F:polysaccharide binding"/>
    <property type="evidence" value="ECO:0007669"/>
    <property type="project" value="InterPro"/>
</dbReference>
<proteinExistence type="predicted"/>
<dbReference type="Gene3D" id="3.30.200.20">
    <property type="entry name" value="Phosphorylase Kinase, domain 1"/>
    <property type="match status" value="1"/>
</dbReference>
<feature type="domain" description="Protein kinase" evidence="14">
    <location>
        <begin position="370"/>
        <end position="652"/>
    </location>
</feature>
<keyword evidence="4" id="KW-0812">Transmembrane</keyword>